<sequence>MGWLNKFNGQNASLEKYFTKLDKLYDEVIQQHLDPERPKPEHEDLVDLLFQIQKNSCQGMITLTNEQIKGVLTVCPLSLSTFIYVHMSVFLIYFSY</sequence>
<evidence type="ECO:0000313" key="2">
    <source>
        <dbReference type="Proteomes" id="UP001164250"/>
    </source>
</evidence>
<accession>A0ACC1C2N4</accession>
<dbReference type="EMBL" id="CM047898">
    <property type="protein sequence ID" value="KAJ0106349.1"/>
    <property type="molecule type" value="Genomic_DNA"/>
</dbReference>
<dbReference type="Proteomes" id="UP001164250">
    <property type="component" value="Chromosome 2"/>
</dbReference>
<evidence type="ECO:0000313" key="1">
    <source>
        <dbReference type="EMBL" id="KAJ0106349.1"/>
    </source>
</evidence>
<reference evidence="2" key="1">
    <citation type="journal article" date="2023" name="G3 (Bethesda)">
        <title>Genome assembly and association tests identify interacting loci associated with vigor, precocity, and sex in interspecific pistachio rootstocks.</title>
        <authorList>
            <person name="Palmer W."/>
            <person name="Jacygrad E."/>
            <person name="Sagayaradj S."/>
            <person name="Cavanaugh K."/>
            <person name="Han R."/>
            <person name="Bertier L."/>
            <person name="Beede B."/>
            <person name="Kafkas S."/>
            <person name="Golino D."/>
            <person name="Preece J."/>
            <person name="Michelmore R."/>
        </authorList>
    </citation>
    <scope>NUCLEOTIDE SEQUENCE [LARGE SCALE GENOMIC DNA]</scope>
</reference>
<name>A0ACC1C2N4_9ROSI</name>
<organism evidence="1 2">
    <name type="scientific">Pistacia atlantica</name>
    <dbReference type="NCBI Taxonomy" id="434234"/>
    <lineage>
        <taxon>Eukaryota</taxon>
        <taxon>Viridiplantae</taxon>
        <taxon>Streptophyta</taxon>
        <taxon>Embryophyta</taxon>
        <taxon>Tracheophyta</taxon>
        <taxon>Spermatophyta</taxon>
        <taxon>Magnoliopsida</taxon>
        <taxon>eudicotyledons</taxon>
        <taxon>Gunneridae</taxon>
        <taxon>Pentapetalae</taxon>
        <taxon>rosids</taxon>
        <taxon>malvids</taxon>
        <taxon>Sapindales</taxon>
        <taxon>Anacardiaceae</taxon>
        <taxon>Pistacia</taxon>
    </lineage>
</organism>
<comment type="caution">
    <text evidence="1">The sequence shown here is derived from an EMBL/GenBank/DDBJ whole genome shotgun (WGS) entry which is preliminary data.</text>
</comment>
<proteinExistence type="predicted"/>
<protein>
    <submittedName>
        <fullName evidence="1">Uncharacterized protein</fullName>
    </submittedName>
</protein>
<gene>
    <name evidence="1" type="ORF">Patl1_18176</name>
</gene>
<keyword evidence="2" id="KW-1185">Reference proteome</keyword>